<keyword evidence="7" id="KW-1185">Reference proteome</keyword>
<dbReference type="Pfam" id="PF00005">
    <property type="entry name" value="ABC_tran"/>
    <property type="match status" value="2"/>
</dbReference>
<dbReference type="PROSITE" id="PS50893">
    <property type="entry name" value="ABC_TRANSPORTER_2"/>
    <property type="match status" value="2"/>
</dbReference>
<name>A0ABU0SLV7_9ACTN</name>
<accession>A0ABU0SLV7</accession>
<dbReference type="InterPro" id="IPR050611">
    <property type="entry name" value="ABCF"/>
</dbReference>
<keyword evidence="2" id="KW-0547">Nucleotide-binding</keyword>
<dbReference type="PANTHER" id="PTHR19211:SF6">
    <property type="entry name" value="BLL7188 PROTEIN"/>
    <property type="match status" value="1"/>
</dbReference>
<dbReference type="SUPFAM" id="SSF52540">
    <property type="entry name" value="P-loop containing nucleoside triphosphate hydrolases"/>
    <property type="match status" value="2"/>
</dbReference>
<evidence type="ECO:0000256" key="4">
    <source>
        <dbReference type="SAM" id="Coils"/>
    </source>
</evidence>
<comment type="caution">
    <text evidence="6">The sequence shown here is derived from an EMBL/GenBank/DDBJ whole genome shotgun (WGS) entry which is preliminary data.</text>
</comment>
<dbReference type="RefSeq" id="WP_307519669.1">
    <property type="nucleotide sequence ID" value="NZ_JAUSZI010000002.1"/>
</dbReference>
<sequence length="561" mass="60982">MSTFPTSITCTSLSFAWPDGTSVFDDLQVAFGPGRTGLVGVNGSGKSTLLKLIAGQLTPADGTVRVAGEVGYLPQNVTLDTGLRVDEALDIADKRAALHAIEAGDVSEAHFDVVGDDWDVEERAVATLGELGLGHIELDRTIGEVSGGESVLLRLAALLLRRPDVLLLDEPTNNLDLYARRRLYAAVEAWSGVMIVVSHDRELLNLVDQIADLHRGKGAARSASVEGGGGRRVGEVTWYGGNYSAYEETLATEQEAAERMVRVAESDLKKQKRELAEAQVKLARRKKYGQKMFEQKREPKIVMGARKRAAQESAGKHRIMHEERLSEAKERLDEAVDAVRDDDEIRVDLPYTAVPPGRNVLTLQDLELAYGASVGNFDLRGPERVALIGRNGSGKTTLLRTIAGELEPVSGEAQAHVPLRFLPQRLDVLDDELTVAENVARFSPGATNNRVRARLARFLFRGARADQRAATLSGGERFRAALAALMLAEPAPQVLMLDEPTNNLDMASVRQLTTALESYEGALIVASHDVPFLESIGITRWLLMEGGELREITPEAVGYPG</sequence>
<evidence type="ECO:0000256" key="1">
    <source>
        <dbReference type="ARBA" id="ARBA00022737"/>
    </source>
</evidence>
<organism evidence="6 7">
    <name type="scientific">Streptomyces umbrinus</name>
    <dbReference type="NCBI Taxonomy" id="67370"/>
    <lineage>
        <taxon>Bacteria</taxon>
        <taxon>Bacillati</taxon>
        <taxon>Actinomycetota</taxon>
        <taxon>Actinomycetes</taxon>
        <taxon>Kitasatosporales</taxon>
        <taxon>Streptomycetaceae</taxon>
        <taxon>Streptomyces</taxon>
        <taxon>Streptomyces phaeochromogenes group</taxon>
    </lineage>
</organism>
<evidence type="ECO:0000256" key="2">
    <source>
        <dbReference type="ARBA" id="ARBA00022741"/>
    </source>
</evidence>
<feature type="coiled-coil region" evidence="4">
    <location>
        <begin position="254"/>
        <end position="281"/>
    </location>
</feature>
<evidence type="ECO:0000313" key="6">
    <source>
        <dbReference type="EMBL" id="MDQ1024417.1"/>
    </source>
</evidence>
<proteinExistence type="predicted"/>
<keyword evidence="1" id="KW-0677">Repeat</keyword>
<gene>
    <name evidence="6" type="ORF">QF035_001999</name>
</gene>
<dbReference type="InterPro" id="IPR003439">
    <property type="entry name" value="ABC_transporter-like_ATP-bd"/>
</dbReference>
<dbReference type="Proteomes" id="UP001230328">
    <property type="component" value="Unassembled WGS sequence"/>
</dbReference>
<dbReference type="SMART" id="SM00382">
    <property type="entry name" value="AAA"/>
    <property type="match status" value="2"/>
</dbReference>
<feature type="domain" description="ABC transporter" evidence="5">
    <location>
        <begin position="339"/>
        <end position="560"/>
    </location>
</feature>
<evidence type="ECO:0000313" key="7">
    <source>
        <dbReference type="Proteomes" id="UP001230328"/>
    </source>
</evidence>
<dbReference type="Gene3D" id="3.40.50.300">
    <property type="entry name" value="P-loop containing nucleotide triphosphate hydrolases"/>
    <property type="match status" value="2"/>
</dbReference>
<reference evidence="6 7" key="1">
    <citation type="submission" date="2023-07" db="EMBL/GenBank/DDBJ databases">
        <title>Comparative genomics of wheat-associated soil bacteria to identify genetic determinants of phenazine resistance.</title>
        <authorList>
            <person name="Mouncey N."/>
        </authorList>
    </citation>
    <scope>NUCLEOTIDE SEQUENCE [LARGE SCALE GENOMIC DNA]</scope>
    <source>
        <strain evidence="6 7">V2I4</strain>
    </source>
</reference>
<dbReference type="PROSITE" id="PS00211">
    <property type="entry name" value="ABC_TRANSPORTER_1"/>
    <property type="match status" value="1"/>
</dbReference>
<keyword evidence="4" id="KW-0175">Coiled coil</keyword>
<dbReference type="InterPro" id="IPR027417">
    <property type="entry name" value="P-loop_NTPase"/>
</dbReference>
<keyword evidence="3" id="KW-0067">ATP-binding</keyword>
<feature type="domain" description="ABC transporter" evidence="5">
    <location>
        <begin position="8"/>
        <end position="240"/>
    </location>
</feature>
<dbReference type="InterPro" id="IPR017871">
    <property type="entry name" value="ABC_transporter-like_CS"/>
</dbReference>
<evidence type="ECO:0000256" key="3">
    <source>
        <dbReference type="ARBA" id="ARBA00022840"/>
    </source>
</evidence>
<dbReference type="EMBL" id="JAUSZI010000002">
    <property type="protein sequence ID" value="MDQ1024417.1"/>
    <property type="molecule type" value="Genomic_DNA"/>
</dbReference>
<dbReference type="InterPro" id="IPR003593">
    <property type="entry name" value="AAA+_ATPase"/>
</dbReference>
<protein>
    <submittedName>
        <fullName evidence="6">ATPase subunit of ABC transporter with duplicated ATPase domains</fullName>
    </submittedName>
</protein>
<dbReference type="PANTHER" id="PTHR19211">
    <property type="entry name" value="ATP-BINDING TRANSPORT PROTEIN-RELATED"/>
    <property type="match status" value="1"/>
</dbReference>
<evidence type="ECO:0000259" key="5">
    <source>
        <dbReference type="PROSITE" id="PS50893"/>
    </source>
</evidence>